<accession>A0ACB8Y0Q9</accession>
<gene>
    <name evidence="1" type="ORF">L6452_36894</name>
</gene>
<keyword evidence="2" id="KW-1185">Reference proteome</keyword>
<comment type="caution">
    <text evidence="1">The sequence shown here is derived from an EMBL/GenBank/DDBJ whole genome shotgun (WGS) entry which is preliminary data.</text>
</comment>
<reference evidence="2" key="1">
    <citation type="journal article" date="2022" name="Mol. Ecol. Resour.">
        <title>The genomes of chicory, endive, great burdock and yacon provide insights into Asteraceae palaeo-polyploidization history and plant inulin production.</title>
        <authorList>
            <person name="Fan W."/>
            <person name="Wang S."/>
            <person name="Wang H."/>
            <person name="Wang A."/>
            <person name="Jiang F."/>
            <person name="Liu H."/>
            <person name="Zhao H."/>
            <person name="Xu D."/>
            <person name="Zhang Y."/>
        </authorList>
    </citation>
    <scope>NUCLEOTIDE SEQUENCE [LARGE SCALE GENOMIC DNA]</scope>
    <source>
        <strain evidence="2">cv. Niubang</strain>
    </source>
</reference>
<organism evidence="1 2">
    <name type="scientific">Arctium lappa</name>
    <name type="common">Greater burdock</name>
    <name type="synonym">Lappa major</name>
    <dbReference type="NCBI Taxonomy" id="4217"/>
    <lineage>
        <taxon>Eukaryota</taxon>
        <taxon>Viridiplantae</taxon>
        <taxon>Streptophyta</taxon>
        <taxon>Embryophyta</taxon>
        <taxon>Tracheophyta</taxon>
        <taxon>Spermatophyta</taxon>
        <taxon>Magnoliopsida</taxon>
        <taxon>eudicotyledons</taxon>
        <taxon>Gunneridae</taxon>
        <taxon>Pentapetalae</taxon>
        <taxon>asterids</taxon>
        <taxon>campanulids</taxon>
        <taxon>Asterales</taxon>
        <taxon>Asteraceae</taxon>
        <taxon>Carduoideae</taxon>
        <taxon>Cardueae</taxon>
        <taxon>Arctiinae</taxon>
        <taxon>Arctium</taxon>
    </lineage>
</organism>
<dbReference type="Proteomes" id="UP001055879">
    <property type="component" value="Linkage Group LG14"/>
</dbReference>
<evidence type="ECO:0000313" key="2">
    <source>
        <dbReference type="Proteomes" id="UP001055879"/>
    </source>
</evidence>
<reference evidence="1 2" key="2">
    <citation type="journal article" date="2022" name="Mol. Ecol. Resour.">
        <title>The genomes of chicory, endive, great burdock and yacon provide insights into Asteraceae paleo-polyploidization history and plant inulin production.</title>
        <authorList>
            <person name="Fan W."/>
            <person name="Wang S."/>
            <person name="Wang H."/>
            <person name="Wang A."/>
            <person name="Jiang F."/>
            <person name="Liu H."/>
            <person name="Zhao H."/>
            <person name="Xu D."/>
            <person name="Zhang Y."/>
        </authorList>
    </citation>
    <scope>NUCLEOTIDE SEQUENCE [LARGE SCALE GENOMIC DNA]</scope>
    <source>
        <strain evidence="2">cv. Niubang</strain>
    </source>
</reference>
<proteinExistence type="predicted"/>
<evidence type="ECO:0000313" key="1">
    <source>
        <dbReference type="EMBL" id="KAI3677628.1"/>
    </source>
</evidence>
<protein>
    <submittedName>
        <fullName evidence="1">Uncharacterized protein</fullName>
    </submittedName>
</protein>
<dbReference type="EMBL" id="CM042060">
    <property type="protein sequence ID" value="KAI3677628.1"/>
    <property type="molecule type" value="Genomic_DNA"/>
</dbReference>
<name>A0ACB8Y0Q9_ARCLA</name>
<sequence>MILGARCSVADLNGCLFTARKQELLLSRSFRRAGTYSASTSVSVPGLLCGRSSVVLFSPRKHVIVCCCLFIVVALYS</sequence>